<protein>
    <recommendedName>
        <fullName evidence="2">SIR2-like domain-containing protein</fullName>
    </recommendedName>
</protein>
<proteinExistence type="predicted"/>
<gene>
    <name evidence="1" type="ORF">BECKLFY1418C_GA0070996_11751</name>
</gene>
<dbReference type="EMBL" id="CAADFN010000175">
    <property type="protein sequence ID" value="VFK24359.1"/>
    <property type="molecule type" value="Genomic_DNA"/>
</dbReference>
<organism evidence="1">
    <name type="scientific">Candidatus Kentrum sp. LFY</name>
    <dbReference type="NCBI Taxonomy" id="2126342"/>
    <lineage>
        <taxon>Bacteria</taxon>
        <taxon>Pseudomonadati</taxon>
        <taxon>Pseudomonadota</taxon>
        <taxon>Gammaproteobacteria</taxon>
        <taxon>Candidatus Kentrum</taxon>
    </lineage>
</organism>
<name>A0A450X4X5_9GAMM</name>
<dbReference type="AlphaFoldDB" id="A0A450X4X5"/>
<accession>A0A450X4X5</accession>
<evidence type="ECO:0000313" key="1">
    <source>
        <dbReference type="EMBL" id="VFK24359.1"/>
    </source>
</evidence>
<reference evidence="1" key="1">
    <citation type="submission" date="2019-02" db="EMBL/GenBank/DDBJ databases">
        <authorList>
            <person name="Gruber-Vodicka R. H."/>
            <person name="Seah K. B. B."/>
        </authorList>
    </citation>
    <scope>NUCLEOTIDE SEQUENCE</scope>
    <source>
        <strain evidence="1">BECK_BY7</strain>
    </source>
</reference>
<evidence type="ECO:0008006" key="2">
    <source>
        <dbReference type="Google" id="ProtNLM"/>
    </source>
</evidence>
<sequence>MTTWKSTREQSQFIKRYAEALVSGDAALFAGAGLSRDAGYVDWRDLLREIAVDLELDIDRESDLVALAQYQRAGRSPTYLAG</sequence>